<comment type="caution">
    <text evidence="1">The sequence shown here is derived from an EMBL/GenBank/DDBJ whole genome shotgun (WGS) entry which is preliminary data.</text>
</comment>
<reference evidence="1 2" key="1">
    <citation type="submission" date="2017-04" db="EMBL/GenBank/DDBJ databases">
        <title>A new member of the family Flavobacteriaceae isolated from ascidians.</title>
        <authorList>
            <person name="Chen L."/>
        </authorList>
    </citation>
    <scope>NUCLEOTIDE SEQUENCE [LARGE SCALE GENOMIC DNA]</scope>
    <source>
        <strain evidence="1 2">HQA918</strain>
    </source>
</reference>
<sequence>MIGLIGIPQNTKKNVEQEVYTIIGTYDGLDDGMYSFTYTNEFGDEDTIEFDAATTEVLESFDLDSTELLGDKFKVDYQENIGSDLDEDGGEMETIERTIVGLKLID</sequence>
<dbReference type="Proteomes" id="UP000219559">
    <property type="component" value="Unassembled WGS sequence"/>
</dbReference>
<proteinExistence type="predicted"/>
<accession>A0A2A4G4T4</accession>
<keyword evidence="2" id="KW-1185">Reference proteome</keyword>
<evidence type="ECO:0000313" key="1">
    <source>
        <dbReference type="EMBL" id="PCE62996.1"/>
    </source>
</evidence>
<evidence type="ECO:0000313" key="2">
    <source>
        <dbReference type="Proteomes" id="UP000219559"/>
    </source>
</evidence>
<organism evidence="1 2">
    <name type="scientific">Sediminicola luteus</name>
    <dbReference type="NCBI Taxonomy" id="319238"/>
    <lineage>
        <taxon>Bacteria</taxon>
        <taxon>Pseudomonadati</taxon>
        <taxon>Bacteroidota</taxon>
        <taxon>Flavobacteriia</taxon>
        <taxon>Flavobacteriales</taxon>
        <taxon>Flavobacteriaceae</taxon>
        <taxon>Sediminicola</taxon>
    </lineage>
</organism>
<dbReference type="EMBL" id="NBWU01000007">
    <property type="protein sequence ID" value="PCE62996.1"/>
    <property type="molecule type" value="Genomic_DNA"/>
</dbReference>
<dbReference type="AlphaFoldDB" id="A0A2A4G4T4"/>
<name>A0A2A4G4T4_9FLAO</name>
<gene>
    <name evidence="1" type="ORF">B7P33_17115</name>
</gene>
<protein>
    <submittedName>
        <fullName evidence="1">Uncharacterized protein</fullName>
    </submittedName>
</protein>